<evidence type="ECO:0000256" key="6">
    <source>
        <dbReference type="ARBA" id="ARBA00023180"/>
    </source>
</evidence>
<feature type="binding site" evidence="8">
    <location>
        <position position="79"/>
    </location>
    <ligand>
        <name>oxalate</name>
        <dbReference type="ChEBI" id="CHEBI:30623"/>
    </ligand>
</feature>
<dbReference type="InParanoid" id="A0A1S4DTZ7"/>
<dbReference type="GO" id="GO:0048046">
    <property type="term" value="C:apoplast"/>
    <property type="evidence" value="ECO:0007669"/>
    <property type="project" value="UniProtKB-SubCell"/>
</dbReference>
<accession>A0A1S4DTZ7</accession>
<feature type="binding site" evidence="8">
    <location>
        <position position="68"/>
    </location>
    <ligand>
        <name>oxalate</name>
        <dbReference type="ChEBI" id="CHEBI:30623"/>
    </ligand>
</feature>
<dbReference type="Proteomes" id="UP001652600">
    <property type="component" value="Chromosome 8"/>
</dbReference>
<dbReference type="CDD" id="cd02241">
    <property type="entry name" value="cupin_OxOx"/>
    <property type="match status" value="1"/>
</dbReference>
<evidence type="ECO:0000256" key="3">
    <source>
        <dbReference type="ARBA" id="ARBA00022523"/>
    </source>
</evidence>
<keyword evidence="4 10" id="KW-0964">Secreted</keyword>
<evidence type="ECO:0000313" key="14">
    <source>
        <dbReference type="RefSeq" id="XP_016899175.2"/>
    </source>
</evidence>
<keyword evidence="7 8" id="KW-0464">Manganese</keyword>
<comment type="similarity">
    <text evidence="2 10">Belongs to the germin family.</text>
</comment>
<dbReference type="RefSeq" id="XP_016899175.2">
    <property type="nucleotide sequence ID" value="XM_017043686.2"/>
</dbReference>
<keyword evidence="6" id="KW-0325">Glycoprotein</keyword>
<evidence type="ECO:0000313" key="13">
    <source>
        <dbReference type="Proteomes" id="UP001652600"/>
    </source>
</evidence>
<evidence type="ECO:0000256" key="7">
    <source>
        <dbReference type="ARBA" id="ARBA00023211"/>
    </source>
</evidence>
<dbReference type="AlphaFoldDB" id="A0A1S4DTZ7"/>
<dbReference type="InterPro" id="IPR006045">
    <property type="entry name" value="Cupin_1"/>
</dbReference>
<dbReference type="Pfam" id="PF00190">
    <property type="entry name" value="Cupin_1"/>
    <property type="match status" value="1"/>
</dbReference>
<proteinExistence type="inferred from homology"/>
<dbReference type="InterPro" id="IPR011051">
    <property type="entry name" value="RmlC_Cupin_sf"/>
</dbReference>
<dbReference type="InterPro" id="IPR001929">
    <property type="entry name" value="Germin"/>
</dbReference>
<dbReference type="KEGG" id="cmo:103485298"/>
<evidence type="ECO:0000259" key="11">
    <source>
        <dbReference type="SMART" id="SM00835"/>
    </source>
</evidence>
<dbReference type="Gramene" id="MELO3C007067.2.1">
    <property type="protein sequence ID" value="MELO3C007067.2.1"/>
    <property type="gene ID" value="MELO3C007067.2"/>
</dbReference>
<keyword evidence="13" id="KW-1185">Reference proteome</keyword>
<dbReference type="Gene3D" id="2.60.120.10">
    <property type="entry name" value="Jelly Rolls"/>
    <property type="match status" value="1"/>
</dbReference>
<keyword evidence="5 8" id="KW-0479">Metal-binding</keyword>
<evidence type="ECO:0000256" key="10">
    <source>
        <dbReference type="RuleBase" id="RU366015"/>
    </source>
</evidence>
<gene>
    <name evidence="14" type="primary">LOC103485298</name>
</gene>
<keyword evidence="3 10" id="KW-0052">Apoplast</keyword>
<feature type="binding site" evidence="9">
    <location>
        <position position="71"/>
    </location>
    <ligand>
        <name>Mn(2+)</name>
        <dbReference type="ChEBI" id="CHEBI:29035"/>
    </ligand>
</feature>
<feature type="binding site" evidence="9">
    <location>
        <position position="121"/>
    </location>
    <ligand>
        <name>Mn(2+)</name>
        <dbReference type="ChEBI" id="CHEBI:29035"/>
    </ligand>
</feature>
<evidence type="ECO:0000256" key="4">
    <source>
        <dbReference type="ARBA" id="ARBA00022525"/>
    </source>
</evidence>
<dbReference type="SUPFAM" id="SSF51182">
    <property type="entry name" value="RmlC-like cupins"/>
    <property type="match status" value="1"/>
</dbReference>
<evidence type="ECO:0000256" key="1">
    <source>
        <dbReference type="ARBA" id="ARBA00004271"/>
    </source>
</evidence>
<feature type="binding site" evidence="8">
    <location>
        <position position="74"/>
    </location>
    <ligand>
        <name>oxalate</name>
        <dbReference type="ChEBI" id="CHEBI:30623"/>
    </ligand>
</feature>
<evidence type="ECO:0000256" key="9">
    <source>
        <dbReference type="PIRSR" id="PIRSR601929-2"/>
    </source>
</evidence>
<dbReference type="EnsemblPlants" id="MELO3C007067.2.1">
    <property type="protein sequence ID" value="MELO3C007067.2.1"/>
    <property type="gene ID" value="MELO3C007067.2"/>
</dbReference>
<protein>
    <recommendedName>
        <fullName evidence="10">Germin-like protein</fullName>
    </recommendedName>
</protein>
<comment type="subcellular location">
    <subcellularLocation>
        <location evidence="1 10">Secreted</location>
        <location evidence="1 10">Extracellular space</location>
        <location evidence="1 10">Apoplast</location>
    </subcellularLocation>
</comment>
<name>A0A1S4DTZ7_CUCME</name>
<dbReference type="PRINTS" id="PR00325">
    <property type="entry name" value="GERMIN"/>
</dbReference>
<dbReference type="GeneID" id="103485298"/>
<feature type="binding site" evidence="9">
    <location>
        <position position="74"/>
    </location>
    <ligand>
        <name>Mn(2+)</name>
        <dbReference type="ChEBI" id="CHEBI:29035"/>
    </ligand>
</feature>
<accession>A0A9I9CQW9</accession>
<reference evidence="12" key="1">
    <citation type="submission" date="2023-03" db="UniProtKB">
        <authorList>
            <consortium name="EnsemblPlants"/>
        </authorList>
    </citation>
    <scope>IDENTIFICATION</scope>
</reference>
<dbReference type="PANTHER" id="PTHR31238">
    <property type="entry name" value="GERMIN-LIKE PROTEIN SUBFAMILY 3 MEMBER 3"/>
    <property type="match status" value="1"/>
</dbReference>
<evidence type="ECO:0000313" key="12">
    <source>
        <dbReference type="EnsemblPlants" id="MELO3C007067.2.1"/>
    </source>
</evidence>
<sequence>MSSENEWLWLQERPANVVADDFYFTGILTPRSTDNPLGSNITSVNVETFPGLNTLGMGRSDFASGGVNPPHVHHPRASELLMVLEGTLLVELVSSNQNGNRVFSKAVNKGDVFLIPQGMAHFQKNIGDGNNAVGISKPLAANSQEFTQLILLCLIILHLKFLLMI</sequence>
<organism evidence="13 14">
    <name type="scientific">Cucumis melo</name>
    <name type="common">Muskmelon</name>
    <dbReference type="NCBI Taxonomy" id="3656"/>
    <lineage>
        <taxon>Eukaryota</taxon>
        <taxon>Viridiplantae</taxon>
        <taxon>Streptophyta</taxon>
        <taxon>Embryophyta</taxon>
        <taxon>Tracheophyta</taxon>
        <taxon>Spermatophyta</taxon>
        <taxon>Magnoliopsida</taxon>
        <taxon>eudicotyledons</taxon>
        <taxon>Gunneridae</taxon>
        <taxon>Pentapetalae</taxon>
        <taxon>rosids</taxon>
        <taxon>fabids</taxon>
        <taxon>Cucurbitales</taxon>
        <taxon>Cucurbitaceae</taxon>
        <taxon>Benincaseae</taxon>
        <taxon>Cucumis</taxon>
    </lineage>
</organism>
<reference evidence="14" key="2">
    <citation type="submission" date="2025-05" db="UniProtKB">
        <authorList>
            <consortium name="RefSeq"/>
        </authorList>
    </citation>
    <scope>IDENTIFICATION</scope>
    <source>
        <tissue evidence="14">Stem</tissue>
    </source>
</reference>
<dbReference type="InterPro" id="IPR014710">
    <property type="entry name" value="RmlC-like_jellyroll"/>
</dbReference>
<evidence type="ECO:0000256" key="2">
    <source>
        <dbReference type="ARBA" id="ARBA00007456"/>
    </source>
</evidence>
<evidence type="ECO:0000256" key="5">
    <source>
        <dbReference type="ARBA" id="ARBA00022723"/>
    </source>
</evidence>
<dbReference type="GO" id="GO:0030145">
    <property type="term" value="F:manganese ion binding"/>
    <property type="evidence" value="ECO:0007669"/>
    <property type="project" value="UniProtKB-UniRule"/>
</dbReference>
<feature type="binding site" evidence="9">
    <location>
        <position position="79"/>
    </location>
    <ligand>
        <name>Mn(2+)</name>
        <dbReference type="ChEBI" id="CHEBI:29035"/>
    </ligand>
</feature>
<feature type="domain" description="Cupin type-1" evidence="11">
    <location>
        <begin position="25"/>
        <end position="148"/>
    </location>
</feature>
<evidence type="ECO:0000256" key="8">
    <source>
        <dbReference type="PIRSR" id="PIRSR601929-1"/>
    </source>
</evidence>
<dbReference type="SMART" id="SM00835">
    <property type="entry name" value="Cupin_1"/>
    <property type="match status" value="1"/>
</dbReference>